<dbReference type="Gene3D" id="1.25.40.10">
    <property type="entry name" value="Tetratricopeptide repeat domain"/>
    <property type="match status" value="1"/>
</dbReference>
<gene>
    <name evidence="1" type="ORF">GCM10022392_22430</name>
</gene>
<protein>
    <recommendedName>
        <fullName evidence="3">Tetratricopeptide repeat protein</fullName>
    </recommendedName>
</protein>
<keyword evidence="2" id="KW-1185">Reference proteome</keyword>
<organism evidence="1 2">
    <name type="scientific">Mucilaginibacter panaciglaebae</name>
    <dbReference type="NCBI Taxonomy" id="502331"/>
    <lineage>
        <taxon>Bacteria</taxon>
        <taxon>Pseudomonadati</taxon>
        <taxon>Bacteroidota</taxon>
        <taxon>Sphingobacteriia</taxon>
        <taxon>Sphingobacteriales</taxon>
        <taxon>Sphingobacteriaceae</taxon>
        <taxon>Mucilaginibacter</taxon>
    </lineage>
</organism>
<dbReference type="InterPro" id="IPR011990">
    <property type="entry name" value="TPR-like_helical_dom_sf"/>
</dbReference>
<accession>A0ABP7WVZ0</accession>
<dbReference type="SUPFAM" id="SSF48452">
    <property type="entry name" value="TPR-like"/>
    <property type="match status" value="1"/>
</dbReference>
<dbReference type="Proteomes" id="UP001500841">
    <property type="component" value="Unassembled WGS sequence"/>
</dbReference>
<sequence length="299" mass="34167">MPKYYLVRSFIFLLIFPISALAQVKDTLLSNGLSKTRYTKLLTGEVATFYQTQKWNEAIQAAQLAIATDSLTYAKNVNWHMIGVCRFKTNDFKGAINDLSHFVILKNLAFYDMQDAVEYKAKAHQVLGQLTQAAQTYELWDELYDYKTTGPQNAAVFYKGAGNNKKFKQLMGVVLFGAKHKADSVYLKSSDIWPMMDYAELLIMAGKNTEAIAVIKNHSISYAKSELTITSYLKAVARYLNGEKPILPLKNELAKLKRVNMWDFTMFDRWLDYSGLPPEKQRDILALQRIIEADDHLSR</sequence>
<evidence type="ECO:0000313" key="2">
    <source>
        <dbReference type="Proteomes" id="UP001500841"/>
    </source>
</evidence>
<proteinExistence type="predicted"/>
<evidence type="ECO:0008006" key="3">
    <source>
        <dbReference type="Google" id="ProtNLM"/>
    </source>
</evidence>
<dbReference type="RefSeq" id="WP_345104237.1">
    <property type="nucleotide sequence ID" value="NZ_BAABCV010000007.1"/>
</dbReference>
<evidence type="ECO:0000313" key="1">
    <source>
        <dbReference type="EMBL" id="GAA4098207.1"/>
    </source>
</evidence>
<name>A0ABP7WVZ0_9SPHI</name>
<reference evidence="2" key="1">
    <citation type="journal article" date="2019" name="Int. J. Syst. Evol. Microbiol.">
        <title>The Global Catalogue of Microorganisms (GCM) 10K type strain sequencing project: providing services to taxonomists for standard genome sequencing and annotation.</title>
        <authorList>
            <consortium name="The Broad Institute Genomics Platform"/>
            <consortium name="The Broad Institute Genome Sequencing Center for Infectious Disease"/>
            <person name="Wu L."/>
            <person name="Ma J."/>
        </authorList>
    </citation>
    <scope>NUCLEOTIDE SEQUENCE [LARGE SCALE GENOMIC DNA]</scope>
    <source>
        <strain evidence="2">JCM 17085</strain>
    </source>
</reference>
<dbReference type="EMBL" id="BAABCV010000007">
    <property type="protein sequence ID" value="GAA4098207.1"/>
    <property type="molecule type" value="Genomic_DNA"/>
</dbReference>
<comment type="caution">
    <text evidence="1">The sequence shown here is derived from an EMBL/GenBank/DDBJ whole genome shotgun (WGS) entry which is preliminary data.</text>
</comment>